<evidence type="ECO:0000313" key="5">
    <source>
        <dbReference type="EMBL" id="MBK6263982.1"/>
    </source>
</evidence>
<comment type="caution">
    <text evidence="5">The sequence shown here is derived from an EMBL/GenBank/DDBJ whole genome shotgun (WGS) entry which is preliminary data.</text>
</comment>
<evidence type="ECO:0000256" key="2">
    <source>
        <dbReference type="ARBA" id="ARBA00022603"/>
    </source>
</evidence>
<name>A0A935C6V5_9BACT</name>
<dbReference type="PANTHER" id="PTHR32183:SF6">
    <property type="entry name" value="CYSTEINE SULFINATE DESULFINASE_CYSTEINE DESULFURASE AND RELATED ENZYMES"/>
    <property type="match status" value="1"/>
</dbReference>
<proteinExistence type="predicted"/>
<accession>A0A935C6V5</accession>
<organism evidence="5 6">
    <name type="scientific">Marivirga aurantiaca</name>
    <dbReference type="NCBI Taxonomy" id="2802615"/>
    <lineage>
        <taxon>Bacteria</taxon>
        <taxon>Pseudomonadati</taxon>
        <taxon>Bacteroidota</taxon>
        <taxon>Cytophagia</taxon>
        <taxon>Cytophagales</taxon>
        <taxon>Marivirgaceae</taxon>
        <taxon>Marivirga</taxon>
    </lineage>
</organism>
<dbReference type="GO" id="GO:0032259">
    <property type="term" value="P:methylation"/>
    <property type="evidence" value="ECO:0007669"/>
    <property type="project" value="UniProtKB-KW"/>
</dbReference>
<dbReference type="Gene3D" id="3.40.50.150">
    <property type="entry name" value="Vaccinia Virus protein VP39"/>
    <property type="match status" value="1"/>
</dbReference>
<dbReference type="EMBL" id="JAEQBW010000001">
    <property type="protein sequence ID" value="MBK6263982.1"/>
    <property type="molecule type" value="Genomic_DNA"/>
</dbReference>
<keyword evidence="2 5" id="KW-0489">Methyltransferase</keyword>
<keyword evidence="6" id="KW-1185">Reference proteome</keyword>
<dbReference type="AlphaFoldDB" id="A0A935C6V5"/>
<evidence type="ECO:0000256" key="4">
    <source>
        <dbReference type="ARBA" id="ARBA00022691"/>
    </source>
</evidence>
<evidence type="ECO:0000313" key="6">
    <source>
        <dbReference type="Proteomes" id="UP000611723"/>
    </source>
</evidence>
<protein>
    <submittedName>
        <fullName evidence="5">SAM-dependent methyltransferase</fullName>
    </submittedName>
</protein>
<keyword evidence="3" id="KW-0808">Transferase</keyword>
<evidence type="ECO:0000256" key="3">
    <source>
        <dbReference type="ARBA" id="ARBA00022679"/>
    </source>
</evidence>
<dbReference type="SUPFAM" id="SSF53335">
    <property type="entry name" value="S-adenosyl-L-methionine-dependent methyltransferases"/>
    <property type="match status" value="1"/>
</dbReference>
<keyword evidence="4" id="KW-0949">S-adenosyl-L-methionine</keyword>
<sequence>MELNESYWTERYLSGNTGWDIGYAAPAIIQYTDQLKNKHIKILIPGCGNAYEAKSLWESGFTNVHLLDISEAPLKQFAEEVPDFPKDQLIQQDFFQLKGQYDLILEQTFFCALHPTLRPAYVDQMHHLLSEKGCLVGVLFDDPLFDDHPPFGGNKEIYQPLFEKRFYIDKMERCYNSIPPRQGRELFVKLRPINIPG</sequence>
<dbReference type="InterPro" id="IPR029063">
    <property type="entry name" value="SAM-dependent_MTases_sf"/>
</dbReference>
<dbReference type="InterPro" id="IPR008854">
    <property type="entry name" value="TPMT"/>
</dbReference>
<dbReference type="Proteomes" id="UP000611723">
    <property type="component" value="Unassembled WGS sequence"/>
</dbReference>
<reference evidence="5" key="1">
    <citation type="submission" date="2021-01" db="EMBL/GenBank/DDBJ databases">
        <title>Marivirga aurantiaca sp. nov., isolated from intertidal surface sediments.</title>
        <authorList>
            <person name="Zhang M."/>
        </authorList>
    </citation>
    <scope>NUCLEOTIDE SEQUENCE</scope>
    <source>
        <strain evidence="5">S37H4</strain>
    </source>
</reference>
<gene>
    <name evidence="5" type="ORF">JKA74_02950</name>
</gene>
<dbReference type="CDD" id="cd02440">
    <property type="entry name" value="AdoMet_MTases"/>
    <property type="match status" value="1"/>
</dbReference>
<dbReference type="GO" id="GO:0008757">
    <property type="term" value="F:S-adenosylmethionine-dependent methyltransferase activity"/>
    <property type="evidence" value="ECO:0007669"/>
    <property type="project" value="InterPro"/>
</dbReference>
<dbReference type="PROSITE" id="PS51585">
    <property type="entry name" value="SAM_MT_TPMT"/>
    <property type="match status" value="1"/>
</dbReference>
<dbReference type="Pfam" id="PF05724">
    <property type="entry name" value="TPMT"/>
    <property type="match status" value="1"/>
</dbReference>
<dbReference type="PANTHER" id="PTHR32183">
    <property type="match status" value="1"/>
</dbReference>
<evidence type="ECO:0000256" key="1">
    <source>
        <dbReference type="ARBA" id="ARBA00022553"/>
    </source>
</evidence>
<keyword evidence="1" id="KW-0597">Phosphoprotein</keyword>